<gene>
    <name evidence="3" type="ORF">EDC14_100792</name>
</gene>
<evidence type="ECO:0000313" key="3">
    <source>
        <dbReference type="EMBL" id="TCL71629.1"/>
    </source>
</evidence>
<keyword evidence="4" id="KW-1185">Reference proteome</keyword>
<keyword evidence="1" id="KW-0408">Iron</keyword>
<dbReference type="InterPro" id="IPR052713">
    <property type="entry name" value="FeoA"/>
</dbReference>
<evidence type="ECO:0000256" key="1">
    <source>
        <dbReference type="ARBA" id="ARBA00023004"/>
    </source>
</evidence>
<protein>
    <submittedName>
        <fullName evidence="3">Ferrous iron transport protein A</fullName>
    </submittedName>
</protein>
<reference evidence="3 4" key="1">
    <citation type="submission" date="2019-03" db="EMBL/GenBank/DDBJ databases">
        <title>Genomic Encyclopedia of Type Strains, Phase IV (KMG-IV): sequencing the most valuable type-strain genomes for metagenomic binning, comparative biology and taxonomic classification.</title>
        <authorList>
            <person name="Goeker M."/>
        </authorList>
    </citation>
    <scope>NUCLEOTIDE SEQUENCE [LARGE SCALE GENOMIC DNA]</scope>
    <source>
        <strain evidence="3 4">LX-B</strain>
    </source>
</reference>
<dbReference type="SMART" id="SM00899">
    <property type="entry name" value="FeoA"/>
    <property type="match status" value="1"/>
</dbReference>
<dbReference type="OrthoDB" id="9811076at2"/>
<dbReference type="InterPro" id="IPR008988">
    <property type="entry name" value="Transcriptional_repressor_C"/>
</dbReference>
<dbReference type="PANTHER" id="PTHR42954">
    <property type="entry name" value="FE(2+) TRANSPORT PROTEIN A"/>
    <property type="match status" value="1"/>
</dbReference>
<proteinExistence type="predicted"/>
<accession>A0A4R1RYH7</accession>
<name>A0A4R1RYH7_HYDET</name>
<evidence type="ECO:0000259" key="2">
    <source>
        <dbReference type="SMART" id="SM00899"/>
    </source>
</evidence>
<dbReference type="EMBL" id="SLUN01000007">
    <property type="protein sequence ID" value="TCL71629.1"/>
    <property type="molecule type" value="Genomic_DNA"/>
</dbReference>
<dbReference type="InterPro" id="IPR007167">
    <property type="entry name" value="Fe-transptr_FeoA-like"/>
</dbReference>
<dbReference type="InterPro" id="IPR038157">
    <property type="entry name" value="FeoA_core_dom"/>
</dbReference>
<organism evidence="3 4">
    <name type="scientific">Hydrogenispora ethanolica</name>
    <dbReference type="NCBI Taxonomy" id="1082276"/>
    <lineage>
        <taxon>Bacteria</taxon>
        <taxon>Bacillati</taxon>
        <taxon>Bacillota</taxon>
        <taxon>Hydrogenispora</taxon>
    </lineage>
</organism>
<feature type="domain" description="Ferrous iron transporter FeoA-like" evidence="2">
    <location>
        <begin position="6"/>
        <end position="78"/>
    </location>
</feature>
<dbReference type="Gene3D" id="2.30.30.90">
    <property type="match status" value="1"/>
</dbReference>
<sequence>MGIAEFGLNRLPIGRTAEVVSVRTEGTTRNRLLDLGLVPSTIVEAIRKSPAGDPVAYRIRGAIIALRAEESRQITVRSID</sequence>
<comment type="caution">
    <text evidence="3">The sequence shown here is derived from an EMBL/GenBank/DDBJ whole genome shotgun (WGS) entry which is preliminary data.</text>
</comment>
<dbReference type="PANTHER" id="PTHR42954:SF2">
    <property type="entry name" value="FE(2+) TRANSPORT PROTEIN A"/>
    <property type="match status" value="1"/>
</dbReference>
<dbReference type="Pfam" id="PF04023">
    <property type="entry name" value="FeoA"/>
    <property type="match status" value="1"/>
</dbReference>
<evidence type="ECO:0000313" key="4">
    <source>
        <dbReference type="Proteomes" id="UP000295008"/>
    </source>
</evidence>
<dbReference type="GO" id="GO:0046914">
    <property type="term" value="F:transition metal ion binding"/>
    <property type="evidence" value="ECO:0007669"/>
    <property type="project" value="InterPro"/>
</dbReference>
<dbReference type="SUPFAM" id="SSF50037">
    <property type="entry name" value="C-terminal domain of transcriptional repressors"/>
    <property type="match status" value="1"/>
</dbReference>
<dbReference type="Proteomes" id="UP000295008">
    <property type="component" value="Unassembled WGS sequence"/>
</dbReference>
<dbReference type="AlphaFoldDB" id="A0A4R1RYH7"/>